<keyword evidence="1" id="KW-0285">Flavoprotein</keyword>
<dbReference type="Proteomes" id="UP000051311">
    <property type="component" value="Unassembled WGS sequence"/>
</dbReference>
<protein>
    <recommendedName>
        <fullName evidence="3">FAD-binding PCMH-type domain-containing protein</fullName>
    </recommendedName>
</protein>
<keyword evidence="2" id="KW-0560">Oxidoreductase</keyword>
<dbReference type="InterPro" id="IPR016169">
    <property type="entry name" value="FAD-bd_PCMH_sub2"/>
</dbReference>
<reference evidence="4 5" key="1">
    <citation type="journal article" date="2015" name="Genome Announc.">
        <title>Expanding the biotechnology potential of lactobacilli through comparative genomics of 213 strains and associated genera.</title>
        <authorList>
            <person name="Sun Z."/>
            <person name="Harris H.M."/>
            <person name="McCann A."/>
            <person name="Guo C."/>
            <person name="Argimon S."/>
            <person name="Zhang W."/>
            <person name="Yang X."/>
            <person name="Jeffery I.B."/>
            <person name="Cooney J.C."/>
            <person name="Kagawa T.F."/>
            <person name="Liu W."/>
            <person name="Song Y."/>
            <person name="Salvetti E."/>
            <person name="Wrobel A."/>
            <person name="Rasinkangas P."/>
            <person name="Parkhill J."/>
            <person name="Rea M.C."/>
            <person name="O'Sullivan O."/>
            <person name="Ritari J."/>
            <person name="Douillard F.P."/>
            <person name="Paul Ross R."/>
            <person name="Yang R."/>
            <person name="Briner A.E."/>
            <person name="Felis G.E."/>
            <person name="de Vos W.M."/>
            <person name="Barrangou R."/>
            <person name="Klaenhammer T.R."/>
            <person name="Caufield P.W."/>
            <person name="Cui Y."/>
            <person name="Zhang H."/>
            <person name="O'Toole P.W."/>
        </authorList>
    </citation>
    <scope>NUCLEOTIDE SEQUENCE [LARGE SCALE GENOMIC DNA]</scope>
    <source>
        <strain evidence="4 5">DSM 10532</strain>
    </source>
</reference>
<dbReference type="STRING" id="1423748.FC37_GL000238"/>
<feature type="domain" description="FAD-binding PCMH-type" evidence="3">
    <location>
        <begin position="1"/>
        <end position="57"/>
    </location>
</feature>
<name>A0A0R1NIF9_9LACO</name>
<dbReference type="PROSITE" id="PS51387">
    <property type="entry name" value="FAD_PCMH"/>
    <property type="match status" value="1"/>
</dbReference>
<evidence type="ECO:0000259" key="3">
    <source>
        <dbReference type="PROSITE" id="PS51387"/>
    </source>
</evidence>
<organism evidence="4 5">
    <name type="scientific">Lactobacillus gallinarum DSM 10532 = JCM 2011</name>
    <dbReference type="NCBI Taxonomy" id="1423748"/>
    <lineage>
        <taxon>Bacteria</taxon>
        <taxon>Bacillati</taxon>
        <taxon>Bacillota</taxon>
        <taxon>Bacilli</taxon>
        <taxon>Lactobacillales</taxon>
        <taxon>Lactobacillaceae</taxon>
        <taxon>Lactobacillus</taxon>
    </lineage>
</organism>
<dbReference type="AlphaFoldDB" id="A0A0R1NIF9"/>
<dbReference type="Gene3D" id="3.30.465.10">
    <property type="match status" value="1"/>
</dbReference>
<gene>
    <name evidence="4" type="ORF">FC37_GL000238</name>
</gene>
<dbReference type="InterPro" id="IPR006094">
    <property type="entry name" value="Oxid_FAD_bind_N"/>
</dbReference>
<dbReference type="InterPro" id="IPR016166">
    <property type="entry name" value="FAD-bd_PCMH"/>
</dbReference>
<evidence type="ECO:0000313" key="5">
    <source>
        <dbReference type="Proteomes" id="UP000051311"/>
    </source>
</evidence>
<evidence type="ECO:0000256" key="2">
    <source>
        <dbReference type="ARBA" id="ARBA00023002"/>
    </source>
</evidence>
<evidence type="ECO:0000256" key="1">
    <source>
        <dbReference type="ARBA" id="ARBA00022630"/>
    </source>
</evidence>
<dbReference type="Pfam" id="PF01565">
    <property type="entry name" value="FAD_binding_4"/>
    <property type="match status" value="1"/>
</dbReference>
<proteinExistence type="predicted"/>
<sequence>MPRDNSTGLMGANLTVEGGISLDMIKMNKLLEYDPTSLTMTVQAGMRLIDIEKVLSK</sequence>
<dbReference type="GO" id="GO:0016491">
    <property type="term" value="F:oxidoreductase activity"/>
    <property type="evidence" value="ECO:0007669"/>
    <property type="project" value="UniProtKB-KW"/>
</dbReference>
<dbReference type="EMBL" id="AZEL01000070">
    <property type="protein sequence ID" value="KRL20205.1"/>
    <property type="molecule type" value="Genomic_DNA"/>
</dbReference>
<dbReference type="GO" id="GO:0071949">
    <property type="term" value="F:FAD binding"/>
    <property type="evidence" value="ECO:0007669"/>
    <property type="project" value="InterPro"/>
</dbReference>
<dbReference type="SUPFAM" id="SSF56176">
    <property type="entry name" value="FAD-binding/transporter-associated domain-like"/>
    <property type="match status" value="1"/>
</dbReference>
<evidence type="ECO:0000313" key="4">
    <source>
        <dbReference type="EMBL" id="KRL20205.1"/>
    </source>
</evidence>
<comment type="caution">
    <text evidence="4">The sequence shown here is derived from an EMBL/GenBank/DDBJ whole genome shotgun (WGS) entry which is preliminary data.</text>
</comment>
<dbReference type="PATRIC" id="fig|1423748.3.peg.257"/>
<dbReference type="InterPro" id="IPR036318">
    <property type="entry name" value="FAD-bd_PCMH-like_sf"/>
</dbReference>
<accession>A0A0R1NIF9</accession>